<protein>
    <recommendedName>
        <fullName evidence="7">F-box domain-containing protein</fullName>
    </recommendedName>
</protein>
<comment type="pathway">
    <text evidence="2">Protein modification; protein ubiquitination.</text>
</comment>
<dbReference type="InterPro" id="IPR032675">
    <property type="entry name" value="LRR_dom_sf"/>
</dbReference>
<dbReference type="GO" id="GO:0019005">
    <property type="term" value="C:SCF ubiquitin ligase complex"/>
    <property type="evidence" value="ECO:0007669"/>
    <property type="project" value="TreeGrafter"/>
</dbReference>
<dbReference type="AlphaFoldDB" id="A0A834L504"/>
<dbReference type="FunFam" id="3.80.10.10:FF:000029">
    <property type="entry name" value="Transport inhibitor response 1"/>
    <property type="match status" value="1"/>
</dbReference>
<dbReference type="InterPro" id="IPR036047">
    <property type="entry name" value="F-box-like_dom_sf"/>
</dbReference>
<sequence length="634" mass="71736">MDPKKTRNSPELLDSSESTCLCPFPDEVLEAVLSLMESHKDRSSVSLVCRDWYNAERYTRSHVFIGNCYSVSPEIVGRRFPRIRSVTLKGKPRFSDFDLVPENWGADLHHWLVVFARVYPFLEELRLKRMTVTDESLELLANSFPNFKALSLLSCDGFSTNGLATIASHCKFVVSYTSRAELHMCQDSLQLGILKEKCSKYELHEMVLFRRKHLNPVSYRNLTELDIQENRMEDNGGGWLSCFPEDFTSLEVLNFSSLHSDVSFDALERLVSRCKLLRVLKVNRNVNLEQLQRLLLRASQLTELGTGSFQQELTTRQFADIEFAFSKCKNLQSLSGLWEATSLYLHVIFPACASLTFLNLSYATLQSAELAKLLCYCPNLRRLWVLDTVEDKGLEAVGSTCPLLEELRVFPAEPFDQDIHHGVTESGFVAVSRGCRKLLYVLYFCRQMTNAAVATIVQNCPDFTHFRLCIMNPHQPDYLTNEPLDEAFGAVVKTCTKLQRLSVSGLLTDLTFEYIGKYAKNLETLSVAFAGSSDWGMECVLGGCPKLRKLEIRDSPFGNAALLSGLEKYESMRSLWMSACNVTLNGCRLLATGMPRLNVEVMKEDESDELADKVYVYRSVAGPRKDAPPFVLTL</sequence>
<evidence type="ECO:0000256" key="5">
    <source>
        <dbReference type="ARBA" id="ARBA00023242"/>
    </source>
</evidence>
<dbReference type="PANTHER" id="PTHR16134:SF148">
    <property type="entry name" value="S-PHASE KINASE-ASSOCIATED PROTEIN 2, ISOFORM A"/>
    <property type="match status" value="1"/>
</dbReference>
<keyword evidence="3" id="KW-0217">Developmental protein</keyword>
<dbReference type="SMART" id="SM00256">
    <property type="entry name" value="FBOX"/>
    <property type="match status" value="1"/>
</dbReference>
<dbReference type="GO" id="GO:0009734">
    <property type="term" value="P:auxin-activated signaling pathway"/>
    <property type="evidence" value="ECO:0007669"/>
    <property type="project" value="UniProtKB-KW"/>
</dbReference>
<proteinExistence type="predicted"/>
<dbReference type="InterPro" id="IPR041101">
    <property type="entry name" value="Transp_inhibit"/>
</dbReference>
<evidence type="ECO:0000313" key="8">
    <source>
        <dbReference type="EMBL" id="KAF7121043.1"/>
    </source>
</evidence>
<dbReference type="Pfam" id="PF18791">
    <property type="entry name" value="Transp_inhibit"/>
    <property type="match status" value="1"/>
</dbReference>
<dbReference type="InterPro" id="IPR041567">
    <property type="entry name" value="COI1_F-box"/>
</dbReference>
<evidence type="ECO:0000256" key="2">
    <source>
        <dbReference type="ARBA" id="ARBA00004906"/>
    </source>
</evidence>
<name>A0A834L504_RHOSS</name>
<dbReference type="GO" id="GO:0031146">
    <property type="term" value="P:SCF-dependent proteasomal ubiquitin-dependent protein catabolic process"/>
    <property type="evidence" value="ECO:0007669"/>
    <property type="project" value="TreeGrafter"/>
</dbReference>
<keyword evidence="9" id="KW-1185">Reference proteome</keyword>
<dbReference type="EMBL" id="WJXA01000013">
    <property type="protein sequence ID" value="KAF7121043.1"/>
    <property type="molecule type" value="Genomic_DNA"/>
</dbReference>
<dbReference type="SUPFAM" id="SSF81383">
    <property type="entry name" value="F-box domain"/>
    <property type="match status" value="1"/>
</dbReference>
<keyword evidence="5" id="KW-0539">Nucleus</keyword>
<dbReference type="SMART" id="SM00367">
    <property type="entry name" value="LRR_CC"/>
    <property type="match status" value="6"/>
</dbReference>
<keyword evidence="4" id="KW-0833">Ubl conjugation pathway</keyword>
<evidence type="ECO:0000259" key="7">
    <source>
        <dbReference type="SMART" id="SM00256"/>
    </source>
</evidence>
<comment type="subcellular location">
    <subcellularLocation>
        <location evidence="1">Nucleus</location>
    </subcellularLocation>
</comment>
<dbReference type="Gene3D" id="3.80.10.10">
    <property type="entry name" value="Ribonuclease Inhibitor"/>
    <property type="match status" value="1"/>
</dbReference>
<dbReference type="Pfam" id="PF18511">
    <property type="entry name" value="F-box_5"/>
    <property type="match status" value="1"/>
</dbReference>
<comment type="caution">
    <text evidence="8">The sequence shown here is derived from an EMBL/GenBank/DDBJ whole genome shotgun (WGS) entry which is preliminary data.</text>
</comment>
<dbReference type="PANTHER" id="PTHR16134">
    <property type="entry name" value="F-BOX/TPR REPEAT PROTEIN POF3"/>
    <property type="match status" value="1"/>
</dbReference>
<keyword evidence="6" id="KW-0927">Auxin signaling pathway</keyword>
<dbReference type="InterPro" id="IPR001810">
    <property type="entry name" value="F-box_dom"/>
</dbReference>
<gene>
    <name evidence="8" type="ORF">RHSIM_Rhsim13G0169700</name>
</gene>
<evidence type="ECO:0000313" key="9">
    <source>
        <dbReference type="Proteomes" id="UP000626092"/>
    </source>
</evidence>
<dbReference type="InterPro" id="IPR006553">
    <property type="entry name" value="Leu-rich_rpt_Cys-con_subtyp"/>
</dbReference>
<reference evidence="8" key="1">
    <citation type="submission" date="2019-11" db="EMBL/GenBank/DDBJ databases">
        <authorList>
            <person name="Liu Y."/>
            <person name="Hou J."/>
            <person name="Li T.-Q."/>
            <person name="Guan C.-H."/>
            <person name="Wu X."/>
            <person name="Wu H.-Z."/>
            <person name="Ling F."/>
            <person name="Zhang R."/>
            <person name="Shi X.-G."/>
            <person name="Ren J.-P."/>
            <person name="Chen E.-F."/>
            <person name="Sun J.-M."/>
        </authorList>
    </citation>
    <scope>NUCLEOTIDE SEQUENCE</scope>
    <source>
        <strain evidence="8">Adult_tree_wgs_1</strain>
        <tissue evidence="8">Leaves</tissue>
    </source>
</reference>
<evidence type="ECO:0000256" key="4">
    <source>
        <dbReference type="ARBA" id="ARBA00022786"/>
    </source>
</evidence>
<accession>A0A834L504</accession>
<dbReference type="GO" id="GO:0010011">
    <property type="term" value="F:auxin binding"/>
    <property type="evidence" value="ECO:0007669"/>
    <property type="project" value="UniProtKB-ARBA"/>
</dbReference>
<dbReference type="SUPFAM" id="SSF52047">
    <property type="entry name" value="RNI-like"/>
    <property type="match status" value="1"/>
</dbReference>
<evidence type="ECO:0000256" key="6">
    <source>
        <dbReference type="ARBA" id="ARBA00023294"/>
    </source>
</evidence>
<evidence type="ECO:0000256" key="3">
    <source>
        <dbReference type="ARBA" id="ARBA00022473"/>
    </source>
</evidence>
<dbReference type="FunFam" id="1.20.1280.50:FF:000006">
    <property type="entry name" value="Transport inhibitor response 1"/>
    <property type="match status" value="1"/>
</dbReference>
<dbReference type="CDD" id="cd22159">
    <property type="entry name" value="F-box_AtTIR1-like"/>
    <property type="match status" value="1"/>
</dbReference>
<dbReference type="GO" id="GO:0005634">
    <property type="term" value="C:nucleus"/>
    <property type="evidence" value="ECO:0007669"/>
    <property type="project" value="UniProtKB-SubCell"/>
</dbReference>
<dbReference type="OrthoDB" id="423607at2759"/>
<dbReference type="Proteomes" id="UP000626092">
    <property type="component" value="Unassembled WGS sequence"/>
</dbReference>
<organism evidence="8 9">
    <name type="scientific">Rhododendron simsii</name>
    <name type="common">Sims's rhododendron</name>
    <dbReference type="NCBI Taxonomy" id="118357"/>
    <lineage>
        <taxon>Eukaryota</taxon>
        <taxon>Viridiplantae</taxon>
        <taxon>Streptophyta</taxon>
        <taxon>Embryophyta</taxon>
        <taxon>Tracheophyta</taxon>
        <taxon>Spermatophyta</taxon>
        <taxon>Magnoliopsida</taxon>
        <taxon>eudicotyledons</taxon>
        <taxon>Gunneridae</taxon>
        <taxon>Pentapetalae</taxon>
        <taxon>asterids</taxon>
        <taxon>Ericales</taxon>
        <taxon>Ericaceae</taxon>
        <taxon>Ericoideae</taxon>
        <taxon>Rhodoreae</taxon>
        <taxon>Rhododendron</taxon>
    </lineage>
</organism>
<dbReference type="Gene3D" id="1.20.1280.50">
    <property type="match status" value="1"/>
</dbReference>
<dbReference type="GO" id="GO:0010152">
    <property type="term" value="P:pollen maturation"/>
    <property type="evidence" value="ECO:0007669"/>
    <property type="project" value="UniProtKB-ARBA"/>
</dbReference>
<feature type="domain" description="F-box" evidence="7">
    <location>
        <begin position="24"/>
        <end position="65"/>
    </location>
</feature>
<evidence type="ECO:0000256" key="1">
    <source>
        <dbReference type="ARBA" id="ARBA00004123"/>
    </source>
</evidence>